<name>A0ABP7NGG3_9BACT</name>
<gene>
    <name evidence="1" type="ORF">GCM10022406_27940</name>
</gene>
<comment type="caution">
    <text evidence="1">The sequence shown here is derived from an EMBL/GenBank/DDBJ whole genome shotgun (WGS) entry which is preliminary data.</text>
</comment>
<sequence length="73" mass="8368">MKLSLAYAMASPKQTAKQVGQGTGHYDPKDQRYYFTTYYQVITQLPSNQTFYSGLHPVYGWISTRTNTIGLQR</sequence>
<accession>A0ABP7NGG3</accession>
<protein>
    <submittedName>
        <fullName evidence="1">Uncharacterized protein</fullName>
    </submittedName>
</protein>
<organism evidence="1 2">
    <name type="scientific">Hymenobacter algoricola</name>
    <dbReference type="NCBI Taxonomy" id="486267"/>
    <lineage>
        <taxon>Bacteria</taxon>
        <taxon>Pseudomonadati</taxon>
        <taxon>Bacteroidota</taxon>
        <taxon>Cytophagia</taxon>
        <taxon>Cytophagales</taxon>
        <taxon>Hymenobacteraceae</taxon>
        <taxon>Hymenobacter</taxon>
    </lineage>
</organism>
<dbReference type="RefSeq" id="WP_345115099.1">
    <property type="nucleotide sequence ID" value="NZ_BAABDH010000080.1"/>
</dbReference>
<proteinExistence type="predicted"/>
<reference evidence="2" key="1">
    <citation type="journal article" date="2019" name="Int. J. Syst. Evol. Microbiol.">
        <title>The Global Catalogue of Microorganisms (GCM) 10K type strain sequencing project: providing services to taxonomists for standard genome sequencing and annotation.</title>
        <authorList>
            <consortium name="The Broad Institute Genomics Platform"/>
            <consortium name="The Broad Institute Genome Sequencing Center for Infectious Disease"/>
            <person name="Wu L."/>
            <person name="Ma J."/>
        </authorList>
    </citation>
    <scope>NUCLEOTIDE SEQUENCE [LARGE SCALE GENOMIC DNA]</scope>
    <source>
        <strain evidence="2">JCM 17214</strain>
    </source>
</reference>
<evidence type="ECO:0000313" key="2">
    <source>
        <dbReference type="Proteomes" id="UP001499909"/>
    </source>
</evidence>
<evidence type="ECO:0000313" key="1">
    <source>
        <dbReference type="EMBL" id="GAA3943662.1"/>
    </source>
</evidence>
<dbReference type="Proteomes" id="UP001499909">
    <property type="component" value="Unassembled WGS sequence"/>
</dbReference>
<keyword evidence="2" id="KW-1185">Reference proteome</keyword>
<dbReference type="EMBL" id="BAABDH010000080">
    <property type="protein sequence ID" value="GAA3943662.1"/>
    <property type="molecule type" value="Genomic_DNA"/>
</dbReference>